<proteinExistence type="predicted"/>
<keyword evidence="1" id="KW-0175">Coiled coil</keyword>
<evidence type="ECO:0000256" key="1">
    <source>
        <dbReference type="SAM" id="Coils"/>
    </source>
</evidence>
<name>A0ABN7RMX7_OIKDI</name>
<protein>
    <submittedName>
        <fullName evidence="2">Oidioi.mRNA.OKI2018_I69.PAR.g8966.t1.cds</fullName>
    </submittedName>
</protein>
<accession>A0ABN7RMX7</accession>
<organism evidence="2 3">
    <name type="scientific">Oikopleura dioica</name>
    <name type="common">Tunicate</name>
    <dbReference type="NCBI Taxonomy" id="34765"/>
    <lineage>
        <taxon>Eukaryota</taxon>
        <taxon>Metazoa</taxon>
        <taxon>Chordata</taxon>
        <taxon>Tunicata</taxon>
        <taxon>Appendicularia</taxon>
        <taxon>Copelata</taxon>
        <taxon>Oikopleuridae</taxon>
        <taxon>Oikopleura</taxon>
    </lineage>
</organism>
<dbReference type="Proteomes" id="UP001158576">
    <property type="component" value="Chromosome PAR"/>
</dbReference>
<feature type="coiled-coil region" evidence="1">
    <location>
        <begin position="58"/>
        <end position="106"/>
    </location>
</feature>
<reference evidence="2 3" key="1">
    <citation type="submission" date="2021-04" db="EMBL/GenBank/DDBJ databases">
        <authorList>
            <person name="Bliznina A."/>
        </authorList>
    </citation>
    <scope>NUCLEOTIDE SEQUENCE [LARGE SCALE GENOMIC DNA]</scope>
</reference>
<gene>
    <name evidence="2" type="ORF">OKIOD_LOCUS524</name>
</gene>
<dbReference type="SUPFAM" id="SSF117281">
    <property type="entry name" value="Kelch motif"/>
    <property type="match status" value="1"/>
</dbReference>
<evidence type="ECO:0000313" key="2">
    <source>
        <dbReference type="EMBL" id="CAG5078362.1"/>
    </source>
</evidence>
<dbReference type="InterPro" id="IPR015915">
    <property type="entry name" value="Kelch-typ_b-propeller"/>
</dbReference>
<keyword evidence="3" id="KW-1185">Reference proteome</keyword>
<dbReference type="EMBL" id="OU015568">
    <property type="protein sequence ID" value="CAG5078362.1"/>
    <property type="molecule type" value="Genomic_DNA"/>
</dbReference>
<evidence type="ECO:0000313" key="3">
    <source>
        <dbReference type="Proteomes" id="UP001158576"/>
    </source>
</evidence>
<dbReference type="Gene3D" id="2.120.10.80">
    <property type="entry name" value="Kelch-type beta propeller"/>
    <property type="match status" value="1"/>
</dbReference>
<sequence>MGELLEEALRVSPRLLIKGDIPCQMEIDLKVMVKAIQQILMKGEMDEIQLKVSVSAQLKRIEFEEKSFEAKLNETEAAIKENDKELESLKLKRSKLNARKTQSERTAKRETTSVMLLKIYFLIFAIEAQRGDIRDDCPDAELGEVCFDFCEEKYIKCLSDCTSSYCELECAPVLTDCYTACPCFRDCPEGCENCPNSICLCVDPENNPYTKQCSKAAFTRLDLCLESCYLDKNCMDDCLDNYKEEIDYCPCMKNCPMGCSCEGGYTCPEHVTVLCQSRSEDIEIWRYTNINYVISTDGKFKENRFYEVPQTSTYPYLEWSGHAILRGEVYFFGSRSELTKKIAKLSGCRIETTKKQLLNAFDTAYGSLVSLTGGEMVILCQGSTKNCESFDGEKSQSIVSTKVQHESACMAQYKNAPIIVGSHSPRSNRVEIYTPSSQTFAWEDATAHPENIFSQTCLSVINGVLTIGGYLNEIDDGPTRNIYLYRDDQWSLVGELQYFNRFGSSIYFGDYFLVFGGNYGTNYVEKVIWDGQNVTSSTVINIHEGDCRRPIIFESDPDVCSENCQDFCYYQYEG</sequence>